<dbReference type="InterPro" id="IPR002508">
    <property type="entry name" value="MurNAc-LAA_cat"/>
</dbReference>
<feature type="repeat" description="Cell wall-binding" evidence="3">
    <location>
        <begin position="639"/>
        <end position="658"/>
    </location>
</feature>
<keyword evidence="8" id="KW-1185">Reference proteome</keyword>
<evidence type="ECO:0000259" key="6">
    <source>
        <dbReference type="Pfam" id="PF01520"/>
    </source>
</evidence>
<dbReference type="InterPro" id="IPR050695">
    <property type="entry name" value="N-acetylmuramoyl_amidase_3"/>
</dbReference>
<dbReference type="Pfam" id="PF01520">
    <property type="entry name" value="Amidase_3"/>
    <property type="match status" value="1"/>
</dbReference>
<dbReference type="SUPFAM" id="SSF53187">
    <property type="entry name" value="Zn-dependent exopeptidases"/>
    <property type="match status" value="1"/>
</dbReference>
<keyword evidence="2" id="KW-0378">Hydrolase</keyword>
<evidence type="ECO:0000313" key="8">
    <source>
        <dbReference type="Proteomes" id="UP000306509"/>
    </source>
</evidence>
<dbReference type="PANTHER" id="PTHR30404:SF0">
    <property type="entry name" value="N-ACETYLMURAMOYL-L-ALANINE AMIDASE AMIC"/>
    <property type="match status" value="1"/>
</dbReference>
<dbReference type="GO" id="GO:0009253">
    <property type="term" value="P:peptidoglycan catabolic process"/>
    <property type="evidence" value="ECO:0007669"/>
    <property type="project" value="InterPro"/>
</dbReference>
<dbReference type="PANTHER" id="PTHR30404">
    <property type="entry name" value="N-ACETYLMURAMOYL-L-ALANINE AMIDASE"/>
    <property type="match status" value="1"/>
</dbReference>
<dbReference type="EMBL" id="QGQD01000042">
    <property type="protein sequence ID" value="TLD01266.1"/>
    <property type="molecule type" value="Genomic_DNA"/>
</dbReference>
<name>A0A4U8QIY2_9FIRM</name>
<reference evidence="7 8" key="1">
    <citation type="journal article" date="2019" name="Anaerobe">
        <title>Detection of Robinsoniella peoriensis in multiple bone samples of a trauma patient.</title>
        <authorList>
            <person name="Schrottner P."/>
            <person name="Hartwich K."/>
            <person name="Bunk B."/>
            <person name="Schober I."/>
            <person name="Helbig S."/>
            <person name="Rudolph W.W."/>
            <person name="Gunzer F."/>
        </authorList>
    </citation>
    <scope>NUCLEOTIDE SEQUENCE [LARGE SCALE GENOMIC DNA]</scope>
    <source>
        <strain evidence="7 8">DSM 106044</strain>
    </source>
</reference>
<dbReference type="GO" id="GO:0030288">
    <property type="term" value="C:outer membrane-bounded periplasmic space"/>
    <property type="evidence" value="ECO:0007669"/>
    <property type="project" value="TreeGrafter"/>
</dbReference>
<dbReference type="SUPFAM" id="SSF69360">
    <property type="entry name" value="Cell wall binding repeat"/>
    <property type="match status" value="3"/>
</dbReference>
<sequence length="743" mass="82046" precursor="true">MKRRVRVVAWLLTFVMLFSMIPAEIAGAAEQKPTTDILKMMYVEPQSMASEAGQLIVAEIADGNGALTGARLYYRDGSGTEREMNVTEISGNYAAFLVKGGGLADTSLSRIELVCGGVNRNIDLKAYRASGDTAVSKVEGSHGESSKSRAKSVQSDADQKAEENTVKRVLADDSAGITTALNQAQALAGAQAPKLRGYSAPRAGSDGQITVVLDPGHGGSESGACRTWNGKAYIEKDITLKISKYTKKELEKYEGVKVYLTRSTDKYMELYQRVDFGASVGATVFISQHINSTNSNEQSSVSGALVFLSKGQYRGDITQASHDIAYTILDKLNAAGFKNQGIQYRLSETGDQYPNGTLADYYGIVRRCVLAGFPGMIVEHGFVNNPNDCVKFYGSNSKIKKIGVADAKAIAAYYGLKKKDSGSSGTNPPPAVDTGWKKDGSNTYYVKQDGSRATGWQTIDGKVYYFNAGGIMLTGKQKISGKIHYFQPSGEAMTGVQTIGGKKVSLDEKGVIIAIPAGSWTLKGSTWYFKKWDGKNATGWITYKGRKCYLNKDGSMVKRWKKIKGKWYYFSGNGYMVTGKRTLGGKTCYFGDNGAALTGKQVINKETVFLNEKGVLLSNRWVKDNVGWWYRYGNGTYPKKKWVTIEGKRYYFNKKGYMETGWIKLGKNWYYLRSDGSAKNGWLKSNGKWYYLVKGKMQTKSWIHYKKKWYYVKSDGVRAVGKRLKIGKKTYKFDANGVCKNKK</sequence>
<gene>
    <name evidence="7" type="primary">toxA_2</name>
    <name evidence="7" type="ORF">DSM106044_01819</name>
</gene>
<organism evidence="7 8">
    <name type="scientific">Robinsoniella peoriensis</name>
    <dbReference type="NCBI Taxonomy" id="180332"/>
    <lineage>
        <taxon>Bacteria</taxon>
        <taxon>Bacillati</taxon>
        <taxon>Bacillota</taxon>
        <taxon>Clostridia</taxon>
        <taxon>Lachnospirales</taxon>
        <taxon>Lachnospiraceae</taxon>
        <taxon>Robinsoniella</taxon>
    </lineage>
</organism>
<evidence type="ECO:0000256" key="3">
    <source>
        <dbReference type="PROSITE-ProRule" id="PRU00591"/>
    </source>
</evidence>
<dbReference type="RefSeq" id="WP_161597319.1">
    <property type="nucleotide sequence ID" value="NZ_QGQD01000042.1"/>
</dbReference>
<feature type="signal peptide" evidence="5">
    <location>
        <begin position="1"/>
        <end position="28"/>
    </location>
</feature>
<proteinExistence type="predicted"/>
<keyword evidence="5" id="KW-0732">Signal</keyword>
<feature type="repeat" description="Cell wall-binding" evidence="3">
    <location>
        <begin position="453"/>
        <end position="472"/>
    </location>
</feature>
<keyword evidence="1" id="KW-0677">Repeat</keyword>
<dbReference type="Pfam" id="PF19127">
    <property type="entry name" value="Choline_bind_3"/>
    <property type="match status" value="3"/>
</dbReference>
<feature type="region of interest" description="Disordered" evidence="4">
    <location>
        <begin position="133"/>
        <end position="165"/>
    </location>
</feature>
<dbReference type="InterPro" id="IPR018337">
    <property type="entry name" value="Cell_wall/Cho-bd_repeat"/>
</dbReference>
<feature type="repeat" description="Cell wall-binding" evidence="3">
    <location>
        <begin position="659"/>
        <end position="678"/>
    </location>
</feature>
<dbReference type="Pfam" id="PF01473">
    <property type="entry name" value="Choline_bind_1"/>
    <property type="match status" value="5"/>
</dbReference>
<evidence type="ECO:0000256" key="5">
    <source>
        <dbReference type="SAM" id="SignalP"/>
    </source>
</evidence>
<dbReference type="GO" id="GO:0008745">
    <property type="term" value="F:N-acetylmuramoyl-L-alanine amidase activity"/>
    <property type="evidence" value="ECO:0007669"/>
    <property type="project" value="InterPro"/>
</dbReference>
<protein>
    <submittedName>
        <fullName evidence="7">Toxin A</fullName>
    </submittedName>
</protein>
<evidence type="ECO:0000256" key="1">
    <source>
        <dbReference type="ARBA" id="ARBA00022737"/>
    </source>
</evidence>
<accession>A0A4U8QIY2</accession>
<comment type="caution">
    <text evidence="7">The sequence shown here is derived from an EMBL/GenBank/DDBJ whole genome shotgun (WGS) entry which is preliminary data.</text>
</comment>
<feature type="repeat" description="Cell wall-binding" evidence="3">
    <location>
        <begin position="557"/>
        <end position="576"/>
    </location>
</feature>
<dbReference type="Gene3D" id="2.10.270.20">
    <property type="match status" value="1"/>
</dbReference>
<dbReference type="CDD" id="cd02696">
    <property type="entry name" value="MurNAc-LAA"/>
    <property type="match status" value="1"/>
</dbReference>
<dbReference type="AlphaFoldDB" id="A0A4U8QIY2"/>
<evidence type="ECO:0000313" key="7">
    <source>
        <dbReference type="EMBL" id="TLD01266.1"/>
    </source>
</evidence>
<dbReference type="PROSITE" id="PS51170">
    <property type="entry name" value="CW"/>
    <property type="match status" value="4"/>
</dbReference>
<evidence type="ECO:0000256" key="4">
    <source>
        <dbReference type="SAM" id="MobiDB-lite"/>
    </source>
</evidence>
<feature type="domain" description="MurNAc-LAA" evidence="6">
    <location>
        <begin position="211"/>
        <end position="411"/>
    </location>
</feature>
<feature type="chain" id="PRO_5020783148" evidence="5">
    <location>
        <begin position="29"/>
        <end position="743"/>
    </location>
</feature>
<evidence type="ECO:0000256" key="2">
    <source>
        <dbReference type="ARBA" id="ARBA00022801"/>
    </source>
</evidence>
<dbReference type="Gene3D" id="2.10.270.10">
    <property type="entry name" value="Cholin Binding"/>
    <property type="match status" value="4"/>
</dbReference>
<dbReference type="Gene3D" id="3.40.630.40">
    <property type="entry name" value="Zn-dependent exopeptidases"/>
    <property type="match status" value="1"/>
</dbReference>
<dbReference type="STRING" id="180332.GCA_000797495_02728"/>
<dbReference type="Proteomes" id="UP000306509">
    <property type="component" value="Unassembled WGS sequence"/>
</dbReference>